<keyword evidence="4 5" id="KW-0560">Oxidoreductase</keyword>
<dbReference type="RefSeq" id="WP_106728920.1">
    <property type="nucleotide sequence ID" value="NZ_PXYG01000002.1"/>
</dbReference>
<feature type="binding site" evidence="5">
    <location>
        <position position="12"/>
    </location>
    <ligand>
        <name>NAD(+)</name>
        <dbReference type="ChEBI" id="CHEBI:57540"/>
    </ligand>
</feature>
<evidence type="ECO:0000256" key="4">
    <source>
        <dbReference type="ARBA" id="ARBA00023002"/>
    </source>
</evidence>
<dbReference type="GO" id="GO:0050136">
    <property type="term" value="F:NADH dehydrogenase (quinone) (non-electrogenic) activity"/>
    <property type="evidence" value="ECO:0007669"/>
    <property type="project" value="RHEA"/>
</dbReference>
<dbReference type="SUPFAM" id="SSF52218">
    <property type="entry name" value="Flavoproteins"/>
    <property type="match status" value="1"/>
</dbReference>
<dbReference type="NCBIfam" id="NF002999">
    <property type="entry name" value="PRK03767.1"/>
    <property type="match status" value="1"/>
</dbReference>
<dbReference type="InterPro" id="IPR029039">
    <property type="entry name" value="Flavoprotein-like_sf"/>
</dbReference>
<comment type="catalytic activity">
    <reaction evidence="5">
        <text>a quinone + NADH + H(+) = a quinol + NAD(+)</text>
        <dbReference type="Rhea" id="RHEA:46160"/>
        <dbReference type="ChEBI" id="CHEBI:15378"/>
        <dbReference type="ChEBI" id="CHEBI:24646"/>
        <dbReference type="ChEBI" id="CHEBI:57540"/>
        <dbReference type="ChEBI" id="CHEBI:57945"/>
        <dbReference type="ChEBI" id="CHEBI:132124"/>
        <dbReference type="EC" id="1.6.5.2"/>
    </reaction>
</comment>
<reference evidence="7 8" key="1">
    <citation type="submission" date="2018-03" db="EMBL/GenBank/DDBJ databases">
        <title>The draft genome of Zobellella sp. 59N8.</title>
        <authorList>
            <person name="Liu L."/>
            <person name="Li L."/>
            <person name="Zhang X."/>
            <person name="Liang L."/>
            <person name="Wang T."/>
        </authorList>
    </citation>
    <scope>NUCLEOTIDE SEQUENCE [LARGE SCALE GENOMIC DNA]</scope>
    <source>
        <strain evidence="7 8">59N8</strain>
    </source>
</reference>
<feature type="binding site" evidence="5">
    <location>
        <begin position="10"/>
        <end position="15"/>
    </location>
    <ligand>
        <name>FMN</name>
        <dbReference type="ChEBI" id="CHEBI:58210"/>
    </ligand>
</feature>
<gene>
    <name evidence="7" type="ORF">C7H85_06600</name>
</gene>
<keyword evidence="5" id="KW-0520">NAD</keyword>
<evidence type="ECO:0000256" key="3">
    <source>
        <dbReference type="ARBA" id="ARBA00022643"/>
    </source>
</evidence>
<dbReference type="GO" id="GO:0050660">
    <property type="term" value="F:flavin adenine dinucleotide binding"/>
    <property type="evidence" value="ECO:0007669"/>
    <property type="project" value="UniProtKB-UniRule"/>
</dbReference>
<dbReference type="InterPro" id="IPR008254">
    <property type="entry name" value="Flavodoxin/NO_synth"/>
</dbReference>
<dbReference type="GO" id="GO:0050661">
    <property type="term" value="F:NADP binding"/>
    <property type="evidence" value="ECO:0007669"/>
    <property type="project" value="UniProtKB-UniRule"/>
</dbReference>
<evidence type="ECO:0000256" key="5">
    <source>
        <dbReference type="HAMAP-Rule" id="MF_01017"/>
    </source>
</evidence>
<feature type="binding site" evidence="5">
    <location>
        <begin position="114"/>
        <end position="119"/>
    </location>
    <ligand>
        <name>FMN</name>
        <dbReference type="ChEBI" id="CHEBI:58210"/>
    </ligand>
</feature>
<dbReference type="OrthoDB" id="9801479at2"/>
<dbReference type="EMBL" id="PXYG01000002">
    <property type="protein sequence ID" value="PSJ46303.1"/>
    <property type="molecule type" value="Genomic_DNA"/>
</dbReference>
<dbReference type="PANTHER" id="PTHR30546">
    <property type="entry name" value="FLAVODOXIN-RELATED PROTEIN WRBA-RELATED"/>
    <property type="match status" value="1"/>
</dbReference>
<accession>A0A2P7R802</accession>
<feature type="binding site" evidence="5">
    <location>
        <position position="134"/>
    </location>
    <ligand>
        <name>FMN</name>
        <dbReference type="ChEBI" id="CHEBI:58210"/>
    </ligand>
</feature>
<dbReference type="NCBIfam" id="TIGR01755">
    <property type="entry name" value="flav_wrbA"/>
    <property type="match status" value="1"/>
</dbReference>
<evidence type="ECO:0000259" key="6">
    <source>
        <dbReference type="PROSITE" id="PS50902"/>
    </source>
</evidence>
<protein>
    <recommendedName>
        <fullName evidence="5">NAD(P)H dehydrogenase (quinone)</fullName>
        <ecNumber evidence="5">1.6.5.2</ecNumber>
    </recommendedName>
    <alternativeName>
        <fullName evidence="5">NAD(P)H:quinone oxidoreductase</fullName>
        <shortName evidence="5">NQO</shortName>
    </alternativeName>
</protein>
<dbReference type="FunFam" id="3.40.50.360:FF:000001">
    <property type="entry name" value="NAD(P)H dehydrogenase (Quinone) FQR1-like"/>
    <property type="match status" value="1"/>
</dbReference>
<comment type="catalytic activity">
    <reaction evidence="5">
        <text>a quinone + NADPH + H(+) = a quinol + NADP(+)</text>
        <dbReference type="Rhea" id="RHEA:46164"/>
        <dbReference type="ChEBI" id="CHEBI:15378"/>
        <dbReference type="ChEBI" id="CHEBI:24646"/>
        <dbReference type="ChEBI" id="CHEBI:57783"/>
        <dbReference type="ChEBI" id="CHEBI:58349"/>
        <dbReference type="ChEBI" id="CHEBI:132124"/>
        <dbReference type="EC" id="1.6.5.2"/>
    </reaction>
</comment>
<dbReference type="AlphaFoldDB" id="A0A2P7R802"/>
<keyword evidence="3 5" id="KW-0288">FMN</keyword>
<keyword evidence="8" id="KW-1185">Reference proteome</keyword>
<keyword evidence="2 5" id="KW-0285">Flavoprotein</keyword>
<organism evidence="7 8">
    <name type="scientific">Zobellella endophytica</name>
    <dbReference type="NCBI Taxonomy" id="2116700"/>
    <lineage>
        <taxon>Bacteria</taxon>
        <taxon>Pseudomonadati</taxon>
        <taxon>Pseudomonadota</taxon>
        <taxon>Gammaproteobacteria</taxon>
        <taxon>Aeromonadales</taxon>
        <taxon>Aeromonadaceae</taxon>
        <taxon>Zobellella</taxon>
    </lineage>
</organism>
<feature type="binding site" evidence="5">
    <location>
        <position position="99"/>
    </location>
    <ligand>
        <name>substrate</name>
    </ligand>
</feature>
<dbReference type="Pfam" id="PF03358">
    <property type="entry name" value="FMN_red"/>
    <property type="match status" value="1"/>
</dbReference>
<evidence type="ECO:0000256" key="2">
    <source>
        <dbReference type="ARBA" id="ARBA00022630"/>
    </source>
</evidence>
<dbReference type="PROSITE" id="PS50902">
    <property type="entry name" value="FLAVODOXIN_LIKE"/>
    <property type="match status" value="1"/>
</dbReference>
<dbReference type="Proteomes" id="UP000240243">
    <property type="component" value="Unassembled WGS sequence"/>
</dbReference>
<evidence type="ECO:0000313" key="7">
    <source>
        <dbReference type="EMBL" id="PSJ46303.1"/>
    </source>
</evidence>
<dbReference type="InterPro" id="IPR005025">
    <property type="entry name" value="FMN_Rdtase-like_dom"/>
</dbReference>
<dbReference type="PANTHER" id="PTHR30546:SF23">
    <property type="entry name" value="FLAVOPROTEIN-LIKE PROTEIN YCP4-RELATED"/>
    <property type="match status" value="1"/>
</dbReference>
<dbReference type="GO" id="GO:0010181">
    <property type="term" value="F:FMN binding"/>
    <property type="evidence" value="ECO:0007669"/>
    <property type="project" value="InterPro"/>
</dbReference>
<feature type="binding site" evidence="5">
    <location>
        <begin position="79"/>
        <end position="81"/>
    </location>
    <ligand>
        <name>FMN</name>
        <dbReference type="ChEBI" id="CHEBI:58210"/>
    </ligand>
</feature>
<name>A0A2P7R802_9GAMM</name>
<evidence type="ECO:0000256" key="1">
    <source>
        <dbReference type="ARBA" id="ARBA00006961"/>
    </source>
</evidence>
<keyword evidence="5" id="KW-0547">Nucleotide-binding</keyword>
<comment type="caution">
    <text evidence="7">The sequence shown here is derived from an EMBL/GenBank/DDBJ whole genome shotgun (WGS) entry which is preliminary data.</text>
</comment>
<dbReference type="HAMAP" id="MF_01017">
    <property type="entry name" value="NQOR"/>
    <property type="match status" value="1"/>
</dbReference>
<sequence>MKKILVVYYSMYGHIETLAYAIKEGAEQVADTEVTLRRVPELVPAEVLEKSGAKTNQPAPIASPAELAEYDAIIVGTPTRFGNMCAQMRNFWDQTGGLWVKGALIGKVGSVFTSTGTGGGNETTITSTWNTLAHHGMMIVGLPYSCADLADLQELHGGSPYGAATIAGADGSRQPTGQELNMARFQGEHVARMTARLG</sequence>
<dbReference type="InterPro" id="IPR010089">
    <property type="entry name" value="Flavoprotein_WrbA-like"/>
</dbReference>
<dbReference type="EC" id="1.6.5.2" evidence="5"/>
<evidence type="ECO:0000313" key="8">
    <source>
        <dbReference type="Proteomes" id="UP000240243"/>
    </source>
</evidence>
<proteinExistence type="inferred from homology"/>
<keyword evidence="5" id="KW-0521">NADP</keyword>
<dbReference type="GO" id="GO:0016020">
    <property type="term" value="C:membrane"/>
    <property type="evidence" value="ECO:0007669"/>
    <property type="project" value="TreeGrafter"/>
</dbReference>
<dbReference type="GO" id="GO:0008753">
    <property type="term" value="F:NADPH dehydrogenase (quinone) activity"/>
    <property type="evidence" value="ECO:0007669"/>
    <property type="project" value="RHEA"/>
</dbReference>
<dbReference type="InterPro" id="IPR037513">
    <property type="entry name" value="NQO"/>
</dbReference>
<dbReference type="GO" id="GO:0051287">
    <property type="term" value="F:NAD binding"/>
    <property type="evidence" value="ECO:0007669"/>
    <property type="project" value="UniProtKB-UniRule"/>
</dbReference>
<feature type="domain" description="Flavodoxin-like" evidence="6">
    <location>
        <begin position="4"/>
        <end position="190"/>
    </location>
</feature>
<dbReference type="Gene3D" id="3.40.50.360">
    <property type="match status" value="1"/>
</dbReference>
<comment type="similarity">
    <text evidence="1 5">Belongs to the WrbA family.</text>
</comment>
<comment type="cofactor">
    <cofactor evidence="5">
        <name>FMN</name>
        <dbReference type="ChEBI" id="CHEBI:58210"/>
    </cofactor>
    <text evidence="5">Binds 1 FMN per monomer.</text>
</comment>